<reference evidence="1 2" key="1">
    <citation type="journal article" date="2006" name="Science">
        <title>The genome of black cottonwood, Populus trichocarpa (Torr. &amp; Gray).</title>
        <authorList>
            <person name="Tuskan G.A."/>
            <person name="Difazio S."/>
            <person name="Jansson S."/>
            <person name="Bohlmann J."/>
            <person name="Grigoriev I."/>
            <person name="Hellsten U."/>
            <person name="Putnam N."/>
            <person name="Ralph S."/>
            <person name="Rombauts S."/>
            <person name="Salamov A."/>
            <person name="Schein J."/>
            <person name="Sterck L."/>
            <person name="Aerts A."/>
            <person name="Bhalerao R.R."/>
            <person name="Bhalerao R.P."/>
            <person name="Blaudez D."/>
            <person name="Boerjan W."/>
            <person name="Brun A."/>
            <person name="Brunner A."/>
            <person name="Busov V."/>
            <person name="Campbell M."/>
            <person name="Carlson J."/>
            <person name="Chalot M."/>
            <person name="Chapman J."/>
            <person name="Chen G.L."/>
            <person name="Cooper D."/>
            <person name="Coutinho P.M."/>
            <person name="Couturier J."/>
            <person name="Covert S."/>
            <person name="Cronk Q."/>
            <person name="Cunningham R."/>
            <person name="Davis J."/>
            <person name="Degroeve S."/>
            <person name="Dejardin A."/>
            <person name="Depamphilis C."/>
            <person name="Detter J."/>
            <person name="Dirks B."/>
            <person name="Dubchak I."/>
            <person name="Duplessis S."/>
            <person name="Ehlting J."/>
            <person name="Ellis B."/>
            <person name="Gendler K."/>
            <person name="Goodstein D."/>
            <person name="Gribskov M."/>
            <person name="Grimwood J."/>
            <person name="Groover A."/>
            <person name="Gunter L."/>
            <person name="Hamberger B."/>
            <person name="Heinze B."/>
            <person name="Helariutta Y."/>
            <person name="Henrissat B."/>
            <person name="Holligan D."/>
            <person name="Holt R."/>
            <person name="Huang W."/>
            <person name="Islam-Faridi N."/>
            <person name="Jones S."/>
            <person name="Jones-Rhoades M."/>
            <person name="Jorgensen R."/>
            <person name="Joshi C."/>
            <person name="Kangasjarvi J."/>
            <person name="Karlsson J."/>
            <person name="Kelleher C."/>
            <person name="Kirkpatrick R."/>
            <person name="Kirst M."/>
            <person name="Kohler A."/>
            <person name="Kalluri U."/>
            <person name="Larimer F."/>
            <person name="Leebens-Mack J."/>
            <person name="Leple J.C."/>
            <person name="Locascio P."/>
            <person name="Lou Y."/>
            <person name="Lucas S."/>
            <person name="Martin F."/>
            <person name="Montanini B."/>
            <person name="Napoli C."/>
            <person name="Nelson D.R."/>
            <person name="Nelson C."/>
            <person name="Nieminen K."/>
            <person name="Nilsson O."/>
            <person name="Pereda V."/>
            <person name="Peter G."/>
            <person name="Philippe R."/>
            <person name="Pilate G."/>
            <person name="Poliakov A."/>
            <person name="Razumovskaya J."/>
            <person name="Richardson P."/>
            <person name="Rinaldi C."/>
            <person name="Ritland K."/>
            <person name="Rouze P."/>
            <person name="Ryaboy D."/>
            <person name="Schmutz J."/>
            <person name="Schrader J."/>
            <person name="Segerman B."/>
            <person name="Shin H."/>
            <person name="Siddiqui A."/>
            <person name="Sterky F."/>
            <person name="Terry A."/>
            <person name="Tsai C.J."/>
            <person name="Uberbacher E."/>
            <person name="Unneberg P."/>
            <person name="Vahala J."/>
            <person name="Wall K."/>
            <person name="Wessler S."/>
            <person name="Yang G."/>
            <person name="Yin T."/>
            <person name="Douglas C."/>
            <person name="Marra M."/>
            <person name="Sandberg G."/>
            <person name="Van de Peer Y."/>
            <person name="Rokhsar D."/>
        </authorList>
    </citation>
    <scope>NUCLEOTIDE SEQUENCE [LARGE SCALE GENOMIC DNA]</scope>
    <source>
        <strain evidence="2">cv. Nisqually</strain>
    </source>
</reference>
<proteinExistence type="predicted"/>
<dbReference type="EMBL" id="CM009297">
    <property type="protein sequence ID" value="KAI9389948.1"/>
    <property type="molecule type" value="Genomic_DNA"/>
</dbReference>
<protein>
    <submittedName>
        <fullName evidence="1">Uncharacterized protein</fullName>
    </submittedName>
</protein>
<name>A0ACC0SL64_POPTR</name>
<keyword evidence="2" id="KW-1185">Reference proteome</keyword>
<comment type="caution">
    <text evidence="1">The sequence shown here is derived from an EMBL/GenBank/DDBJ whole genome shotgun (WGS) entry which is preliminary data.</text>
</comment>
<evidence type="ECO:0000313" key="1">
    <source>
        <dbReference type="EMBL" id="KAI9389948.1"/>
    </source>
</evidence>
<sequence length="49" mass="5188">MVLPMGLSVQCIMDLVVAGISLVIGLGFFAFIASILCSAVFIYNVKHVS</sequence>
<dbReference type="Proteomes" id="UP000006729">
    <property type="component" value="Chromosome 8"/>
</dbReference>
<accession>A0ACC0SL64</accession>
<evidence type="ECO:0000313" key="2">
    <source>
        <dbReference type="Proteomes" id="UP000006729"/>
    </source>
</evidence>
<gene>
    <name evidence="1" type="ORF">POPTR_008G113500v4</name>
</gene>
<organism evidence="1 2">
    <name type="scientific">Populus trichocarpa</name>
    <name type="common">Western balsam poplar</name>
    <name type="synonym">Populus balsamifera subsp. trichocarpa</name>
    <dbReference type="NCBI Taxonomy" id="3694"/>
    <lineage>
        <taxon>Eukaryota</taxon>
        <taxon>Viridiplantae</taxon>
        <taxon>Streptophyta</taxon>
        <taxon>Embryophyta</taxon>
        <taxon>Tracheophyta</taxon>
        <taxon>Spermatophyta</taxon>
        <taxon>Magnoliopsida</taxon>
        <taxon>eudicotyledons</taxon>
        <taxon>Gunneridae</taxon>
        <taxon>Pentapetalae</taxon>
        <taxon>rosids</taxon>
        <taxon>fabids</taxon>
        <taxon>Malpighiales</taxon>
        <taxon>Salicaceae</taxon>
        <taxon>Saliceae</taxon>
        <taxon>Populus</taxon>
    </lineage>
</organism>